<dbReference type="AlphaFoldDB" id="A0A167YQY0"/>
<organism evidence="10 11">
    <name type="scientific">Ascosphaera apis ARSEF 7405</name>
    <dbReference type="NCBI Taxonomy" id="392613"/>
    <lineage>
        <taxon>Eukaryota</taxon>
        <taxon>Fungi</taxon>
        <taxon>Dikarya</taxon>
        <taxon>Ascomycota</taxon>
        <taxon>Pezizomycotina</taxon>
        <taxon>Eurotiomycetes</taxon>
        <taxon>Eurotiomycetidae</taxon>
        <taxon>Onygenales</taxon>
        <taxon>Ascosphaeraceae</taxon>
        <taxon>Ascosphaera</taxon>
    </lineage>
</organism>
<dbReference type="GO" id="GO:0005351">
    <property type="term" value="F:carbohydrate:proton symporter activity"/>
    <property type="evidence" value="ECO:0007669"/>
    <property type="project" value="TreeGrafter"/>
</dbReference>
<dbReference type="FunFam" id="1.20.1250.20:FF:000090">
    <property type="entry name" value="MFS sugar transporter, putative"/>
    <property type="match status" value="1"/>
</dbReference>
<dbReference type="PROSITE" id="PS00217">
    <property type="entry name" value="SUGAR_TRANSPORT_2"/>
    <property type="match status" value="1"/>
</dbReference>
<keyword evidence="3 7" id="KW-0813">Transport</keyword>
<feature type="transmembrane region" description="Helical" evidence="8">
    <location>
        <begin position="45"/>
        <end position="66"/>
    </location>
</feature>
<comment type="similarity">
    <text evidence="2 7">Belongs to the major facilitator superfamily. Sugar transporter (TC 2.A.1.1) family.</text>
</comment>
<sequence length="441" mass="48759">MGAVGALVAGTVTDKFGRKFPLLVGAAIATVGCALQTSAQSLAMMLVGRIVAGLAIGVLTMSVPLYNTECSNPKHRGFVVGFTQQMIGFGYLLASWLGYGTLHCKDTSQIQWRVPIGMQLVPSVLLFVGMFFLPESPRFLVAQEKYEEAHDLLVRLHYDGTNMDWIEQEFAEIREVISAEKNIKVNQWMAMFCVPQWRRRMLLATGIQAFGQTTGINVIVYYQTIMYRGLGLSDSNITLISSCYMFVGPTATFISIMLFIDRVGRRRPLIFGTCIIVVCLACEGIVNSQNLDGDKKGLSGAGIFFIWFTGAVFSMTYGPMAWTYMTEVMPMQIRGPGVAVACGIGHWGFNTMWSQVSPKGLGKIGWKFYFVFVAANIAITIPCLYFFYPETKGIPLEEMDNLFGGPVDYSKWSTDITPVDVEKNANVAVAEVEVEQMEKTS</sequence>
<evidence type="ECO:0000313" key="11">
    <source>
        <dbReference type="Proteomes" id="UP000242877"/>
    </source>
</evidence>
<dbReference type="InterPro" id="IPR036259">
    <property type="entry name" value="MFS_trans_sf"/>
</dbReference>
<dbReference type="PROSITE" id="PS50850">
    <property type="entry name" value="MFS"/>
    <property type="match status" value="1"/>
</dbReference>
<evidence type="ECO:0000256" key="6">
    <source>
        <dbReference type="ARBA" id="ARBA00023136"/>
    </source>
</evidence>
<keyword evidence="4 8" id="KW-0812">Transmembrane</keyword>
<dbReference type="InterPro" id="IPR005828">
    <property type="entry name" value="MFS_sugar_transport-like"/>
</dbReference>
<protein>
    <submittedName>
        <fullName evidence="10">General substrate transporter</fullName>
    </submittedName>
</protein>
<dbReference type="InterPro" id="IPR003663">
    <property type="entry name" value="Sugar/inositol_transpt"/>
</dbReference>
<evidence type="ECO:0000256" key="3">
    <source>
        <dbReference type="ARBA" id="ARBA00022448"/>
    </source>
</evidence>
<evidence type="ECO:0000256" key="5">
    <source>
        <dbReference type="ARBA" id="ARBA00022989"/>
    </source>
</evidence>
<reference evidence="10 11" key="1">
    <citation type="journal article" date="2016" name="Genome Biol. Evol.">
        <title>Divergent and convergent evolution of fungal pathogenicity.</title>
        <authorList>
            <person name="Shang Y."/>
            <person name="Xiao G."/>
            <person name="Zheng P."/>
            <person name="Cen K."/>
            <person name="Zhan S."/>
            <person name="Wang C."/>
        </authorList>
    </citation>
    <scope>NUCLEOTIDE SEQUENCE [LARGE SCALE GENOMIC DNA]</scope>
    <source>
        <strain evidence="10 11">ARSEF 7405</strain>
    </source>
</reference>
<comment type="subcellular location">
    <subcellularLocation>
        <location evidence="1">Membrane</location>
        <topology evidence="1">Multi-pass membrane protein</topology>
    </subcellularLocation>
</comment>
<evidence type="ECO:0000256" key="8">
    <source>
        <dbReference type="SAM" id="Phobius"/>
    </source>
</evidence>
<dbReference type="GO" id="GO:0016020">
    <property type="term" value="C:membrane"/>
    <property type="evidence" value="ECO:0007669"/>
    <property type="project" value="UniProtKB-SubCell"/>
</dbReference>
<feature type="transmembrane region" description="Helical" evidence="8">
    <location>
        <begin position="338"/>
        <end position="356"/>
    </location>
</feature>
<evidence type="ECO:0000259" key="9">
    <source>
        <dbReference type="PROSITE" id="PS50850"/>
    </source>
</evidence>
<feature type="transmembrane region" description="Helical" evidence="8">
    <location>
        <begin position="20"/>
        <end position="39"/>
    </location>
</feature>
<name>A0A167YQY0_9EURO</name>
<keyword evidence="6 8" id="KW-0472">Membrane</keyword>
<dbReference type="EMBL" id="AZGZ01000013">
    <property type="protein sequence ID" value="KZZ91652.1"/>
    <property type="molecule type" value="Genomic_DNA"/>
</dbReference>
<dbReference type="Pfam" id="PF00083">
    <property type="entry name" value="Sugar_tr"/>
    <property type="match status" value="1"/>
</dbReference>
<dbReference type="VEuPathDB" id="FungiDB:AAP_03358"/>
<dbReference type="InterPro" id="IPR005829">
    <property type="entry name" value="Sugar_transporter_CS"/>
</dbReference>
<keyword evidence="11" id="KW-1185">Reference proteome</keyword>
<dbReference type="InterPro" id="IPR050360">
    <property type="entry name" value="MFS_Sugar_Transporters"/>
</dbReference>
<dbReference type="PROSITE" id="PS00216">
    <property type="entry name" value="SUGAR_TRANSPORT_1"/>
    <property type="match status" value="1"/>
</dbReference>
<evidence type="ECO:0000313" key="10">
    <source>
        <dbReference type="EMBL" id="KZZ91652.1"/>
    </source>
</evidence>
<gene>
    <name evidence="10" type="ORF">AAP_03358</name>
</gene>
<feature type="transmembrane region" description="Helical" evidence="8">
    <location>
        <begin position="78"/>
        <end position="98"/>
    </location>
</feature>
<evidence type="ECO:0000256" key="1">
    <source>
        <dbReference type="ARBA" id="ARBA00004141"/>
    </source>
</evidence>
<dbReference type="Proteomes" id="UP000242877">
    <property type="component" value="Unassembled WGS sequence"/>
</dbReference>
<feature type="transmembrane region" description="Helical" evidence="8">
    <location>
        <begin position="368"/>
        <end position="388"/>
    </location>
</feature>
<evidence type="ECO:0000256" key="2">
    <source>
        <dbReference type="ARBA" id="ARBA00010992"/>
    </source>
</evidence>
<dbReference type="PANTHER" id="PTHR48022:SF80">
    <property type="entry name" value="SUGAR TRANSPORTER, PUTATIVE (AFU_ORTHOLOGUE AFUA_3G12170)-RELATED"/>
    <property type="match status" value="1"/>
</dbReference>
<evidence type="ECO:0000256" key="4">
    <source>
        <dbReference type="ARBA" id="ARBA00022692"/>
    </source>
</evidence>
<dbReference type="SUPFAM" id="SSF103473">
    <property type="entry name" value="MFS general substrate transporter"/>
    <property type="match status" value="1"/>
</dbReference>
<feature type="transmembrane region" description="Helical" evidence="8">
    <location>
        <begin position="237"/>
        <end position="260"/>
    </location>
</feature>
<proteinExistence type="inferred from homology"/>
<dbReference type="NCBIfam" id="TIGR00879">
    <property type="entry name" value="SP"/>
    <property type="match status" value="1"/>
</dbReference>
<evidence type="ECO:0000256" key="7">
    <source>
        <dbReference type="RuleBase" id="RU003346"/>
    </source>
</evidence>
<comment type="caution">
    <text evidence="10">The sequence shown here is derived from an EMBL/GenBank/DDBJ whole genome shotgun (WGS) entry which is preliminary data.</text>
</comment>
<dbReference type="Gene3D" id="1.20.1250.20">
    <property type="entry name" value="MFS general substrate transporter like domains"/>
    <property type="match status" value="1"/>
</dbReference>
<dbReference type="PRINTS" id="PR00171">
    <property type="entry name" value="SUGRTRNSPORT"/>
</dbReference>
<keyword evidence="5 8" id="KW-1133">Transmembrane helix</keyword>
<dbReference type="OrthoDB" id="8120565at2759"/>
<dbReference type="PANTHER" id="PTHR48022">
    <property type="entry name" value="PLASTIDIC GLUCOSE TRANSPORTER 4"/>
    <property type="match status" value="1"/>
</dbReference>
<dbReference type="InterPro" id="IPR020846">
    <property type="entry name" value="MFS_dom"/>
</dbReference>
<feature type="transmembrane region" description="Helical" evidence="8">
    <location>
        <begin position="201"/>
        <end position="225"/>
    </location>
</feature>
<feature type="transmembrane region" description="Helical" evidence="8">
    <location>
        <begin position="298"/>
        <end position="317"/>
    </location>
</feature>
<feature type="transmembrane region" description="Helical" evidence="8">
    <location>
        <begin position="269"/>
        <end position="286"/>
    </location>
</feature>
<feature type="transmembrane region" description="Helical" evidence="8">
    <location>
        <begin position="110"/>
        <end position="133"/>
    </location>
</feature>
<feature type="domain" description="Major facilitator superfamily (MFS) profile" evidence="9">
    <location>
        <begin position="1"/>
        <end position="392"/>
    </location>
</feature>
<accession>A0A167YQY0</accession>